<organism evidence="2 3">
    <name type="scientific">Delitschia confertaspora ATCC 74209</name>
    <dbReference type="NCBI Taxonomy" id="1513339"/>
    <lineage>
        <taxon>Eukaryota</taxon>
        <taxon>Fungi</taxon>
        <taxon>Dikarya</taxon>
        <taxon>Ascomycota</taxon>
        <taxon>Pezizomycotina</taxon>
        <taxon>Dothideomycetes</taxon>
        <taxon>Pleosporomycetidae</taxon>
        <taxon>Pleosporales</taxon>
        <taxon>Delitschiaceae</taxon>
        <taxon>Delitschia</taxon>
    </lineage>
</organism>
<evidence type="ECO:0000313" key="3">
    <source>
        <dbReference type="Proteomes" id="UP000799536"/>
    </source>
</evidence>
<feature type="region of interest" description="Disordered" evidence="1">
    <location>
        <begin position="213"/>
        <end position="232"/>
    </location>
</feature>
<evidence type="ECO:0000313" key="2">
    <source>
        <dbReference type="EMBL" id="KAF2200036.1"/>
    </source>
</evidence>
<name>A0A9P4JKU9_9PLEO</name>
<gene>
    <name evidence="2" type="ORF">GQ43DRAFT_374804</name>
</gene>
<comment type="caution">
    <text evidence="2">The sequence shown here is derived from an EMBL/GenBank/DDBJ whole genome shotgun (WGS) entry which is preliminary data.</text>
</comment>
<dbReference type="AlphaFoldDB" id="A0A9P4JKU9"/>
<sequence>MSSVFGLSPSDIIKLVEYSTRIYVAFKDANESSEAQVQGLVREFSTFHHCLVELDDLMKEYGKPLPFPYLQFEETLQRCQETLKPYANHLVDNKKMTFKRFSYTIKYIGKEREMDGLRKQITGHCQAIQMCISFLQLRLHLEATKQTQRLLDWAPFRSLSFGGHMYSNNAFASSSRPIPNALPAPAEADQLYKDWQVFDRWFKNEDERLAREGGSIGRPRSFGDTPASQGGDQETAAMLYHLRRELEDAIKVEENRAKRAAVEQRSQLSPSDAIREEIRTMPPVPLRTYTLDTDHSCNFSGFNNNNSALKDSTAAIQPHLATSLPTISLAESPQIPPSDFRPVEWGSISPEETQGTPSVSTIGTCSSTSPEFRHSLVNTAGTTPEEHPLRAKLSISSLVTIALGKGSLEWTQLCRKVEVERTTCNGVESRQCDIHWRYREDAGLSIRSVYRDESTKKPQIWIVQHFPATGPSIPLTTSHSDGDISVEFPRRSFGKLEKRCTDIKYTFANSESSYALQTLLYTNNGSDKADLLFDRQVKEISSDKNKAECRGKNLRLWRQTEMQNGIHGVTSIDVLVLLFYTSFLREDRAHWVEEPHYAFEPLDDSVYEKPCEKVVLLFSKEARRLRKRYVTNREKDSKETANHEDNVLNSLPALCRRGTISSVRSSTASMRSANFGFENRQNSVNRFGYSELQIRFQSQKDQKDFLDVWRRYLKQSGVGNAS</sequence>
<keyword evidence="3" id="KW-1185">Reference proteome</keyword>
<feature type="region of interest" description="Disordered" evidence="1">
    <location>
        <begin position="341"/>
        <end position="367"/>
    </location>
</feature>
<proteinExistence type="predicted"/>
<dbReference type="EMBL" id="ML994042">
    <property type="protein sequence ID" value="KAF2200036.1"/>
    <property type="molecule type" value="Genomic_DNA"/>
</dbReference>
<dbReference type="Proteomes" id="UP000799536">
    <property type="component" value="Unassembled WGS sequence"/>
</dbReference>
<feature type="compositionally biased region" description="Polar residues" evidence="1">
    <location>
        <begin position="350"/>
        <end position="367"/>
    </location>
</feature>
<accession>A0A9P4JKU9</accession>
<dbReference type="OrthoDB" id="4172108at2759"/>
<reference evidence="2" key="1">
    <citation type="journal article" date="2020" name="Stud. Mycol.">
        <title>101 Dothideomycetes genomes: a test case for predicting lifestyles and emergence of pathogens.</title>
        <authorList>
            <person name="Haridas S."/>
            <person name="Albert R."/>
            <person name="Binder M."/>
            <person name="Bloem J."/>
            <person name="Labutti K."/>
            <person name="Salamov A."/>
            <person name="Andreopoulos B."/>
            <person name="Baker S."/>
            <person name="Barry K."/>
            <person name="Bills G."/>
            <person name="Bluhm B."/>
            <person name="Cannon C."/>
            <person name="Castanera R."/>
            <person name="Culley D."/>
            <person name="Daum C."/>
            <person name="Ezra D."/>
            <person name="Gonzalez J."/>
            <person name="Henrissat B."/>
            <person name="Kuo A."/>
            <person name="Liang C."/>
            <person name="Lipzen A."/>
            <person name="Lutzoni F."/>
            <person name="Magnuson J."/>
            <person name="Mondo S."/>
            <person name="Nolan M."/>
            <person name="Ohm R."/>
            <person name="Pangilinan J."/>
            <person name="Park H.-J."/>
            <person name="Ramirez L."/>
            <person name="Alfaro M."/>
            <person name="Sun H."/>
            <person name="Tritt A."/>
            <person name="Yoshinaga Y."/>
            <person name="Zwiers L.-H."/>
            <person name="Turgeon B."/>
            <person name="Goodwin S."/>
            <person name="Spatafora J."/>
            <person name="Crous P."/>
            <person name="Grigoriev I."/>
        </authorList>
    </citation>
    <scope>NUCLEOTIDE SEQUENCE</scope>
    <source>
        <strain evidence="2">ATCC 74209</strain>
    </source>
</reference>
<evidence type="ECO:0000256" key="1">
    <source>
        <dbReference type="SAM" id="MobiDB-lite"/>
    </source>
</evidence>
<protein>
    <submittedName>
        <fullName evidence="2">Uncharacterized protein</fullName>
    </submittedName>
</protein>